<evidence type="ECO:0000313" key="1">
    <source>
        <dbReference type="EMBL" id="MPC95505.1"/>
    </source>
</evidence>
<dbReference type="Proteomes" id="UP000324222">
    <property type="component" value="Unassembled WGS sequence"/>
</dbReference>
<sequence>MRCEERRGWLVRGEWGAGQAVGGEDEVGEGQTSARAWGWTVRPNDIISKLVSWNTLLSHHDYFQRITKFTC</sequence>
<organism evidence="1 2">
    <name type="scientific">Portunus trituberculatus</name>
    <name type="common">Swimming crab</name>
    <name type="synonym">Neptunus trituberculatus</name>
    <dbReference type="NCBI Taxonomy" id="210409"/>
    <lineage>
        <taxon>Eukaryota</taxon>
        <taxon>Metazoa</taxon>
        <taxon>Ecdysozoa</taxon>
        <taxon>Arthropoda</taxon>
        <taxon>Crustacea</taxon>
        <taxon>Multicrustacea</taxon>
        <taxon>Malacostraca</taxon>
        <taxon>Eumalacostraca</taxon>
        <taxon>Eucarida</taxon>
        <taxon>Decapoda</taxon>
        <taxon>Pleocyemata</taxon>
        <taxon>Brachyura</taxon>
        <taxon>Eubrachyura</taxon>
        <taxon>Portunoidea</taxon>
        <taxon>Portunidae</taxon>
        <taxon>Portuninae</taxon>
        <taxon>Portunus</taxon>
    </lineage>
</organism>
<dbReference type="AlphaFoldDB" id="A0A5B7JLM8"/>
<reference evidence="1 2" key="1">
    <citation type="submission" date="2019-05" db="EMBL/GenBank/DDBJ databases">
        <title>Another draft genome of Portunus trituberculatus and its Hox gene families provides insights of decapod evolution.</title>
        <authorList>
            <person name="Jeong J.-H."/>
            <person name="Song I."/>
            <person name="Kim S."/>
            <person name="Choi T."/>
            <person name="Kim D."/>
            <person name="Ryu S."/>
            <person name="Kim W."/>
        </authorList>
    </citation>
    <scope>NUCLEOTIDE SEQUENCE [LARGE SCALE GENOMIC DNA]</scope>
    <source>
        <tissue evidence="1">Muscle</tissue>
    </source>
</reference>
<keyword evidence="2" id="KW-1185">Reference proteome</keyword>
<name>A0A5B7JLM8_PORTR</name>
<dbReference type="EMBL" id="VSRR010102514">
    <property type="protein sequence ID" value="MPC95505.1"/>
    <property type="molecule type" value="Genomic_DNA"/>
</dbReference>
<accession>A0A5B7JLM8</accession>
<comment type="caution">
    <text evidence="1">The sequence shown here is derived from an EMBL/GenBank/DDBJ whole genome shotgun (WGS) entry which is preliminary data.</text>
</comment>
<proteinExistence type="predicted"/>
<evidence type="ECO:0000313" key="2">
    <source>
        <dbReference type="Proteomes" id="UP000324222"/>
    </source>
</evidence>
<protein>
    <submittedName>
        <fullName evidence="1">Uncharacterized protein</fullName>
    </submittedName>
</protein>
<gene>
    <name evidence="1" type="ORF">E2C01_090721</name>
</gene>